<feature type="compositionally biased region" description="Basic and acidic residues" evidence="1">
    <location>
        <begin position="568"/>
        <end position="600"/>
    </location>
</feature>
<feature type="compositionally biased region" description="Low complexity" evidence="1">
    <location>
        <begin position="601"/>
        <end position="611"/>
    </location>
</feature>
<feature type="compositionally biased region" description="Polar residues" evidence="1">
    <location>
        <begin position="182"/>
        <end position="203"/>
    </location>
</feature>
<feature type="compositionally biased region" description="Basic and acidic residues" evidence="1">
    <location>
        <begin position="619"/>
        <end position="632"/>
    </location>
</feature>
<accession>A0A9P0D898</accession>
<feature type="compositionally biased region" description="Acidic residues" evidence="1">
    <location>
        <begin position="307"/>
        <end position="318"/>
    </location>
</feature>
<feature type="compositionally biased region" description="Basic residues" evidence="1">
    <location>
        <begin position="499"/>
        <end position="511"/>
    </location>
</feature>
<dbReference type="Proteomes" id="UP001153737">
    <property type="component" value="Chromosome 1"/>
</dbReference>
<feature type="compositionally biased region" description="Low complexity" evidence="1">
    <location>
        <begin position="417"/>
        <end position="453"/>
    </location>
</feature>
<feature type="compositionally biased region" description="Basic and acidic residues" evidence="1">
    <location>
        <begin position="285"/>
        <end position="306"/>
    </location>
</feature>
<evidence type="ECO:0000313" key="3">
    <source>
        <dbReference type="Proteomes" id="UP001153737"/>
    </source>
</evidence>
<reference evidence="2" key="2">
    <citation type="submission" date="2022-10" db="EMBL/GenBank/DDBJ databases">
        <authorList>
            <consortium name="ENA_rothamsted_submissions"/>
            <consortium name="culmorum"/>
            <person name="King R."/>
        </authorList>
    </citation>
    <scope>NUCLEOTIDE SEQUENCE</scope>
</reference>
<sequence length="873" mass="95233">MASAGTTRRTARSLDRAEYDPPQRTERRFGRAKSDPRPRGSRNRNEALPPIESANSLESDSRDILQHGPCGPGTNIYGKVLGATADETILVGLQMFKRIGFAQSAPTADPGATEQMLIADQSGRGATSNHSGGSFGRQSHPDGMENDYPTHGSSKMERMDRDDVHEEHYSEEEIFGDGGLNESITSRTSDQSAGPENRASCNETFVDEEMLRHESSQTDNMGSRCPSFRKRDSETSTDGGQPICHVDSQTETEARRSYGTRGSMTTRESCSRSKSKSTTGGSCRKSIEDAFRRYSRENDEPSPHDPEESEEADDCNEVYEEHYHSDSNESRIKNGEDFHSSRSGQSGEMIKNSRGSHDAYGSSNESRVTRDSHHSQSIRGSSGSHGSHSIQDSHHSQSIRGSSGSHGSRNIQDGHHSQSIRGSSGSHGSHSIPDSHQSQSIRGSSGSHGSHSIQDSHHTQSYRGSSGSHGGHSIQDSHQSQSIRGSSGSHGSRSIQGSHHSHGIRGSHHSRSHEGYSSSEGRALSTSLEGVCGTVSEGQFYKCGSKQSQPSSGRISVKSVRSEPSPSRSREEKHSDSSRSNESRKSDRSRDRYEKDDSRVSRGGSSPGSGRAHISPNESDDRRSQRSRETVRGGKSMESVRSAGSRSQHRESHEDNRRGRSPRDSPRSGSGASEEMTLQLGRSQRDTMRPKGSTSILKDSSSSSKSKSDSPDSVSCSCTYSVSSPEKTDKETQEFPKQNSCCSCCPCGKKKEYVCPERKSCFKTKACEICYHDTKRSDVQMARTPSQKKVRLCCDCSTSTSSCLSAAISNSYGQMQKGDGYALQGTVRYSITKITDFGEFTTFEVMKSTRKMPKTMPTSLEGVFVLRRATSGT</sequence>
<feature type="compositionally biased region" description="Basic and acidic residues" evidence="1">
    <location>
        <begin position="648"/>
        <end position="666"/>
    </location>
</feature>
<gene>
    <name evidence="2" type="ORF">PHAECO_LOCUS119</name>
</gene>
<feature type="compositionally biased region" description="Basic and acidic residues" evidence="1">
    <location>
        <begin position="319"/>
        <end position="340"/>
    </location>
</feature>
<name>A0A9P0D898_PHACE</name>
<protein>
    <submittedName>
        <fullName evidence="2">Uncharacterized protein</fullName>
    </submittedName>
</protein>
<feature type="compositionally biased region" description="Basic and acidic residues" evidence="1">
    <location>
        <begin position="12"/>
        <end position="38"/>
    </location>
</feature>
<proteinExistence type="predicted"/>
<feature type="region of interest" description="Disordered" evidence="1">
    <location>
        <begin position="540"/>
        <end position="731"/>
    </location>
</feature>
<dbReference type="AlphaFoldDB" id="A0A9P0D898"/>
<feature type="compositionally biased region" description="Polar residues" evidence="1">
    <location>
        <begin position="545"/>
        <end position="554"/>
    </location>
</feature>
<feature type="region of interest" description="Disordered" evidence="1">
    <location>
        <begin position="1"/>
        <end position="69"/>
    </location>
</feature>
<organism evidence="2 3">
    <name type="scientific">Phaedon cochleariae</name>
    <name type="common">Mustard beetle</name>
    <dbReference type="NCBI Taxonomy" id="80249"/>
    <lineage>
        <taxon>Eukaryota</taxon>
        <taxon>Metazoa</taxon>
        <taxon>Ecdysozoa</taxon>
        <taxon>Arthropoda</taxon>
        <taxon>Hexapoda</taxon>
        <taxon>Insecta</taxon>
        <taxon>Pterygota</taxon>
        <taxon>Neoptera</taxon>
        <taxon>Endopterygota</taxon>
        <taxon>Coleoptera</taxon>
        <taxon>Polyphaga</taxon>
        <taxon>Cucujiformia</taxon>
        <taxon>Chrysomeloidea</taxon>
        <taxon>Chrysomelidae</taxon>
        <taxon>Chrysomelinae</taxon>
        <taxon>Chrysomelini</taxon>
        <taxon>Phaedon</taxon>
    </lineage>
</organism>
<dbReference type="EMBL" id="OU896707">
    <property type="protein sequence ID" value="CAH1116078.1"/>
    <property type="molecule type" value="Genomic_DNA"/>
</dbReference>
<evidence type="ECO:0000313" key="2">
    <source>
        <dbReference type="EMBL" id="CAH1116078.1"/>
    </source>
</evidence>
<feature type="region of interest" description="Disordered" evidence="1">
    <location>
        <begin position="104"/>
        <end position="527"/>
    </location>
</feature>
<evidence type="ECO:0000256" key="1">
    <source>
        <dbReference type="SAM" id="MobiDB-lite"/>
    </source>
</evidence>
<feature type="compositionally biased region" description="Low complexity" evidence="1">
    <location>
        <begin position="461"/>
        <end position="498"/>
    </location>
</feature>
<keyword evidence="3" id="KW-1185">Reference proteome</keyword>
<feature type="compositionally biased region" description="Low complexity" evidence="1">
    <location>
        <begin position="556"/>
        <end position="567"/>
    </location>
</feature>
<reference evidence="2" key="1">
    <citation type="submission" date="2022-01" db="EMBL/GenBank/DDBJ databases">
        <authorList>
            <person name="King R."/>
        </authorList>
    </citation>
    <scope>NUCLEOTIDE SEQUENCE</scope>
</reference>
<feature type="compositionally biased region" description="Low complexity" evidence="1">
    <location>
        <begin position="693"/>
        <end position="724"/>
    </location>
</feature>
<feature type="compositionally biased region" description="Low complexity" evidence="1">
    <location>
        <begin position="375"/>
        <end position="408"/>
    </location>
</feature>
<feature type="compositionally biased region" description="Basic and acidic residues" evidence="1">
    <location>
        <begin position="154"/>
        <end position="168"/>
    </location>
</feature>